<name>A0A5N6SCE1_ASPPS</name>
<dbReference type="InterPro" id="IPR006330">
    <property type="entry name" value="Ado/ade_deaminase"/>
</dbReference>
<protein>
    <recommendedName>
        <fullName evidence="4">Adenosine deaminase domain-containing protein</fullName>
    </recommendedName>
</protein>
<dbReference type="GO" id="GO:0043103">
    <property type="term" value="P:hypoxanthine salvage"/>
    <property type="evidence" value="ECO:0007669"/>
    <property type="project" value="TreeGrafter"/>
</dbReference>
<keyword evidence="6" id="KW-1185">Reference proteome</keyword>
<dbReference type="RefSeq" id="XP_031907423.1">
    <property type="nucleotide sequence ID" value="XM_032056293.1"/>
</dbReference>
<proteinExistence type="predicted"/>
<dbReference type="GO" id="GO:0000034">
    <property type="term" value="F:adenine deaminase activity"/>
    <property type="evidence" value="ECO:0007669"/>
    <property type="project" value="TreeGrafter"/>
</dbReference>
<dbReference type="InterPro" id="IPR032466">
    <property type="entry name" value="Metal_Hydrolase"/>
</dbReference>
<dbReference type="GO" id="GO:0006146">
    <property type="term" value="P:adenine catabolic process"/>
    <property type="evidence" value="ECO:0007669"/>
    <property type="project" value="TreeGrafter"/>
</dbReference>
<reference evidence="5 6" key="1">
    <citation type="submission" date="2019-04" db="EMBL/GenBank/DDBJ databases">
        <title>Friends and foes A comparative genomics study of 23 Aspergillus species from section Flavi.</title>
        <authorList>
            <consortium name="DOE Joint Genome Institute"/>
            <person name="Kjaerbolling I."/>
            <person name="Vesth T."/>
            <person name="Frisvad J.C."/>
            <person name="Nybo J.L."/>
            <person name="Theobald S."/>
            <person name="Kildgaard S."/>
            <person name="Isbrandt T."/>
            <person name="Kuo A."/>
            <person name="Sato A."/>
            <person name="Lyhne E.K."/>
            <person name="Kogle M.E."/>
            <person name="Wiebenga A."/>
            <person name="Kun R.S."/>
            <person name="Lubbers R.J."/>
            <person name="Makela M.R."/>
            <person name="Barry K."/>
            <person name="Chovatia M."/>
            <person name="Clum A."/>
            <person name="Daum C."/>
            <person name="Haridas S."/>
            <person name="He G."/>
            <person name="LaButti K."/>
            <person name="Lipzen A."/>
            <person name="Mondo S."/>
            <person name="Riley R."/>
            <person name="Salamov A."/>
            <person name="Simmons B.A."/>
            <person name="Magnuson J.K."/>
            <person name="Henrissat B."/>
            <person name="Mortensen U.H."/>
            <person name="Larsen T.O."/>
            <person name="Devries R.P."/>
            <person name="Grigoriev I.V."/>
            <person name="Machida M."/>
            <person name="Baker S.E."/>
            <person name="Andersen M.R."/>
        </authorList>
    </citation>
    <scope>NUCLEOTIDE SEQUENCE [LARGE SCALE GENOMIC DNA]</scope>
    <source>
        <strain evidence="5 6">CBS 117625</strain>
    </source>
</reference>
<dbReference type="Pfam" id="PF00962">
    <property type="entry name" value="A_deaminase"/>
    <property type="match status" value="1"/>
</dbReference>
<organism evidence="5 6">
    <name type="scientific">Aspergillus pseudotamarii</name>
    <dbReference type="NCBI Taxonomy" id="132259"/>
    <lineage>
        <taxon>Eukaryota</taxon>
        <taxon>Fungi</taxon>
        <taxon>Dikarya</taxon>
        <taxon>Ascomycota</taxon>
        <taxon>Pezizomycotina</taxon>
        <taxon>Eurotiomycetes</taxon>
        <taxon>Eurotiomycetidae</taxon>
        <taxon>Eurotiales</taxon>
        <taxon>Aspergillaceae</taxon>
        <taxon>Aspergillus</taxon>
        <taxon>Aspergillus subgen. Circumdati</taxon>
    </lineage>
</organism>
<dbReference type="PANTHER" id="PTHR43114">
    <property type="entry name" value="ADENINE DEAMINASE"/>
    <property type="match status" value="1"/>
</dbReference>
<accession>A0A5N6SCE1</accession>
<evidence type="ECO:0000256" key="1">
    <source>
        <dbReference type="ARBA" id="ARBA00001947"/>
    </source>
</evidence>
<evidence type="ECO:0000259" key="4">
    <source>
        <dbReference type="Pfam" id="PF00962"/>
    </source>
</evidence>
<gene>
    <name evidence="5" type="ORF">BDV38DRAFT_264608</name>
</gene>
<dbReference type="Proteomes" id="UP000325672">
    <property type="component" value="Unassembled WGS sequence"/>
</dbReference>
<dbReference type="EMBL" id="ML743663">
    <property type="protein sequence ID" value="KAE8131360.1"/>
    <property type="molecule type" value="Genomic_DNA"/>
</dbReference>
<evidence type="ECO:0000313" key="6">
    <source>
        <dbReference type="Proteomes" id="UP000325672"/>
    </source>
</evidence>
<evidence type="ECO:0000256" key="2">
    <source>
        <dbReference type="ARBA" id="ARBA00022723"/>
    </source>
</evidence>
<dbReference type="GO" id="GO:0005829">
    <property type="term" value="C:cytosol"/>
    <property type="evidence" value="ECO:0007669"/>
    <property type="project" value="TreeGrafter"/>
</dbReference>
<sequence length="87" mass="10352">MERFFQLYYGGFSVLRDEQDLYRLAMDYFRKATDMNIRYYEPFFDPQGHTRRGVSFQAMMHGFRKAQSEAATDLEVEQDLLMSVTSV</sequence>
<dbReference type="AlphaFoldDB" id="A0A5N6SCE1"/>
<keyword evidence="2" id="KW-0479">Metal-binding</keyword>
<evidence type="ECO:0000256" key="3">
    <source>
        <dbReference type="ARBA" id="ARBA00022801"/>
    </source>
</evidence>
<dbReference type="GeneID" id="43640503"/>
<feature type="domain" description="Adenosine deaminase" evidence="4">
    <location>
        <begin position="2"/>
        <end position="84"/>
    </location>
</feature>
<dbReference type="InterPro" id="IPR001365">
    <property type="entry name" value="A_deaminase_dom"/>
</dbReference>
<dbReference type="GO" id="GO:0046872">
    <property type="term" value="F:metal ion binding"/>
    <property type="evidence" value="ECO:0007669"/>
    <property type="project" value="UniProtKB-KW"/>
</dbReference>
<keyword evidence="3" id="KW-0378">Hydrolase</keyword>
<evidence type="ECO:0000313" key="5">
    <source>
        <dbReference type="EMBL" id="KAE8131360.1"/>
    </source>
</evidence>
<dbReference type="Gene3D" id="3.20.20.140">
    <property type="entry name" value="Metal-dependent hydrolases"/>
    <property type="match status" value="1"/>
</dbReference>
<dbReference type="OrthoDB" id="272271at2759"/>
<dbReference type="SUPFAM" id="SSF51556">
    <property type="entry name" value="Metallo-dependent hydrolases"/>
    <property type="match status" value="1"/>
</dbReference>
<dbReference type="PANTHER" id="PTHR43114:SF7">
    <property type="entry name" value="ADENOSINE DEAMINASE DOMAIN-CONTAINING PROTEIN"/>
    <property type="match status" value="1"/>
</dbReference>
<comment type="cofactor">
    <cofactor evidence="1">
        <name>Zn(2+)</name>
        <dbReference type="ChEBI" id="CHEBI:29105"/>
    </cofactor>
</comment>